<dbReference type="OMA" id="PAHPNIE"/>
<evidence type="ECO:0000313" key="2">
    <source>
        <dbReference type="Proteomes" id="UP000054771"/>
    </source>
</evidence>
<evidence type="ECO:0000313" key="1">
    <source>
        <dbReference type="EMBL" id="CEL08199.1"/>
    </source>
</evidence>
<proteinExistence type="predicted"/>
<keyword evidence="2" id="KW-1185">Reference proteome</keyword>
<dbReference type="STRING" id="454130.A0A0U5GA86"/>
<protein>
    <submittedName>
        <fullName evidence="1">Uncharacterized protein</fullName>
    </submittedName>
</protein>
<dbReference type="OrthoDB" id="5401170at2759"/>
<gene>
    <name evidence="1" type="ORF">ASPCAL11350</name>
</gene>
<dbReference type="EMBL" id="CDMC01000010">
    <property type="protein sequence ID" value="CEL08199.1"/>
    <property type="molecule type" value="Genomic_DNA"/>
</dbReference>
<reference evidence="2" key="1">
    <citation type="journal article" date="2016" name="Genome Announc.">
        <title>Draft genome sequences of fungus Aspergillus calidoustus.</title>
        <authorList>
            <person name="Horn F."/>
            <person name="Linde J."/>
            <person name="Mattern D.J."/>
            <person name="Walther G."/>
            <person name="Guthke R."/>
            <person name="Scherlach K."/>
            <person name="Martin K."/>
            <person name="Brakhage A.A."/>
            <person name="Petzke L."/>
            <person name="Valiante V."/>
        </authorList>
    </citation>
    <scope>NUCLEOTIDE SEQUENCE [LARGE SCALE GENOMIC DNA]</scope>
    <source>
        <strain evidence="2">SF006504</strain>
    </source>
</reference>
<sequence length="218" mass="24979">MTEKFFFGDWVGKTIKLTTTNPPSEWKLVTKLSDKNTQESAESYHESPSPGTAYGSFICQNVNDPADEGFMRIIMQIPCRGSEYAIHAERARQASSETVSGMTYSELCAVERLRDNNCTAAPRIRTHEETTQDDTMLVPGGPLHYILMDKAGGVQLSEEIFWAYPRNERDRIREAYKEAWSEWTRCGVSNRWPHISHLFWDSDAGKMQVTTHSCLYFY</sequence>
<name>A0A0U5GA86_ASPCI</name>
<dbReference type="AlphaFoldDB" id="A0A0U5GA86"/>
<dbReference type="Proteomes" id="UP000054771">
    <property type="component" value="Unassembled WGS sequence"/>
</dbReference>
<organism evidence="1 2">
    <name type="scientific">Aspergillus calidoustus</name>
    <dbReference type="NCBI Taxonomy" id="454130"/>
    <lineage>
        <taxon>Eukaryota</taxon>
        <taxon>Fungi</taxon>
        <taxon>Dikarya</taxon>
        <taxon>Ascomycota</taxon>
        <taxon>Pezizomycotina</taxon>
        <taxon>Eurotiomycetes</taxon>
        <taxon>Eurotiomycetidae</taxon>
        <taxon>Eurotiales</taxon>
        <taxon>Aspergillaceae</taxon>
        <taxon>Aspergillus</taxon>
        <taxon>Aspergillus subgen. Nidulantes</taxon>
    </lineage>
</organism>
<accession>A0A0U5GA86</accession>